<evidence type="ECO:0000256" key="4">
    <source>
        <dbReference type="ARBA" id="ARBA00022475"/>
    </source>
</evidence>
<dbReference type="SUPFAM" id="SSF55874">
    <property type="entry name" value="ATPase domain of HSP90 chaperone/DNA topoisomerase II/histidine kinase"/>
    <property type="match status" value="1"/>
</dbReference>
<evidence type="ECO:0000256" key="12">
    <source>
        <dbReference type="ARBA" id="ARBA00023012"/>
    </source>
</evidence>
<evidence type="ECO:0000313" key="17">
    <source>
        <dbReference type="Proteomes" id="UP000244189"/>
    </source>
</evidence>
<evidence type="ECO:0000256" key="5">
    <source>
        <dbReference type="ARBA" id="ARBA00022553"/>
    </source>
</evidence>
<dbReference type="RefSeq" id="WP_208631315.1">
    <property type="nucleotide sequence ID" value="NZ_QAOG01000001.1"/>
</dbReference>
<evidence type="ECO:0000256" key="14">
    <source>
        <dbReference type="SAM" id="Phobius"/>
    </source>
</evidence>
<dbReference type="AlphaFoldDB" id="A0A2T5GSZ7"/>
<dbReference type="Proteomes" id="UP000244189">
    <property type="component" value="Unassembled WGS sequence"/>
</dbReference>
<comment type="caution">
    <text evidence="16">The sequence shown here is derived from an EMBL/GenBank/DDBJ whole genome shotgun (WGS) entry which is preliminary data.</text>
</comment>
<dbReference type="InterPro" id="IPR005467">
    <property type="entry name" value="His_kinase_dom"/>
</dbReference>
<keyword evidence="9 16" id="KW-0418">Kinase</keyword>
<dbReference type="InterPro" id="IPR036890">
    <property type="entry name" value="HATPase_C_sf"/>
</dbReference>
<evidence type="ECO:0000256" key="2">
    <source>
        <dbReference type="ARBA" id="ARBA00004651"/>
    </source>
</evidence>
<keyword evidence="12" id="KW-0902">Two-component regulatory system</keyword>
<feature type="transmembrane region" description="Helical" evidence="14">
    <location>
        <begin position="302"/>
        <end position="321"/>
    </location>
</feature>
<keyword evidence="6" id="KW-0808">Transferase</keyword>
<dbReference type="InterPro" id="IPR029151">
    <property type="entry name" value="Sensor-like_sf"/>
</dbReference>
<name>A0A2T5GSZ7_9SPHN</name>
<accession>A0A2T5GSZ7</accession>
<comment type="catalytic activity">
    <reaction evidence="1">
        <text>ATP + protein L-histidine = ADP + protein N-phospho-L-histidine.</text>
        <dbReference type="EC" id="2.7.13.3"/>
    </reaction>
</comment>
<dbReference type="GO" id="GO:0005886">
    <property type="term" value="C:plasma membrane"/>
    <property type="evidence" value="ECO:0007669"/>
    <property type="project" value="UniProtKB-SubCell"/>
</dbReference>
<keyword evidence="10" id="KW-0067">ATP-binding</keyword>
<evidence type="ECO:0000256" key="10">
    <source>
        <dbReference type="ARBA" id="ARBA00022840"/>
    </source>
</evidence>
<dbReference type="InterPro" id="IPR003594">
    <property type="entry name" value="HATPase_dom"/>
</dbReference>
<dbReference type="SMART" id="SM00387">
    <property type="entry name" value="HATPase_c"/>
    <property type="match status" value="1"/>
</dbReference>
<evidence type="ECO:0000256" key="8">
    <source>
        <dbReference type="ARBA" id="ARBA00022741"/>
    </source>
</evidence>
<protein>
    <recommendedName>
        <fullName evidence="3">histidine kinase</fullName>
        <ecNumber evidence="3">2.7.13.3</ecNumber>
    </recommendedName>
</protein>
<dbReference type="SUPFAM" id="SSF103190">
    <property type="entry name" value="Sensory domain-like"/>
    <property type="match status" value="1"/>
</dbReference>
<evidence type="ECO:0000256" key="7">
    <source>
        <dbReference type="ARBA" id="ARBA00022692"/>
    </source>
</evidence>
<sequence length="599" mass="64235">MARLKSPLFITALAVLLAFAALGMVVAGVASIYGPRAVADATATVRMRAVQQTRSNLRLLEAELQTYRLLPVMLGEYPDVRAALASGTVDPALNTKLAMLAERTGAPVIYALDTQGMTIAASNAARADSFLGHDYRYRDYFTKAMASGATEFFALGSVSGRPGLYLSRRIDRDGRPLGVVVVKVEFGKIARAWIQDMMATFVTDPDGIILIASDPTLEFRTTRTLPPARRAALIATRQFGTSPLDPAPLTLRGGVWHEGVSRLPNGSPAIAVSLPVPIAGWRLVHMEPLDAALRTAAARTRWATAIAALLTIAVIVAAWWLQARRKRNAGARAELEAEVARRTAELRATADRLQIEVEQREASDQRFRQAREELAHANRVGSIGTITASVAHEINQPVAAIRTFADNAAAFLARDEPARAATNLQSIVDLTSRIGTITAGLRRYARRGAGSIGPVALDEAVDGVRLLIGDRFRAKGVTLDLPTGPEARLTVIAGRVRLEQVLVNLLQNALDAVADRRDARVSVTVGRKGRDVVLTVADNGPGIARDIADHLFTPFATSKKDGLGLGLGIARDIMTEFGGTLDLVPAPEGAIFRMILVKA</sequence>
<dbReference type="SMART" id="SM00388">
    <property type="entry name" value="HisKA"/>
    <property type="match status" value="1"/>
</dbReference>
<reference evidence="16 17" key="1">
    <citation type="submission" date="2018-04" db="EMBL/GenBank/DDBJ databases">
        <title>Genomic Encyclopedia of Type Strains, Phase III (KMG-III): the genomes of soil and plant-associated and newly described type strains.</title>
        <authorList>
            <person name="Whitman W."/>
        </authorList>
    </citation>
    <scope>NUCLEOTIDE SEQUENCE [LARGE SCALE GENOMIC DNA]</scope>
    <source>
        <strain evidence="16 17">MA101b</strain>
    </source>
</reference>
<dbReference type="Gene3D" id="3.30.450.20">
    <property type="entry name" value="PAS domain"/>
    <property type="match status" value="2"/>
</dbReference>
<dbReference type="SUPFAM" id="SSF47384">
    <property type="entry name" value="Homodimeric domain of signal transducing histidine kinase"/>
    <property type="match status" value="1"/>
</dbReference>
<dbReference type="PIRSF" id="PIRSF036431">
    <property type="entry name" value="STHK_DctB"/>
    <property type="match status" value="1"/>
</dbReference>
<dbReference type="Gene3D" id="6.10.250.3020">
    <property type="match status" value="1"/>
</dbReference>
<gene>
    <name evidence="16" type="ORF">C8J26_0730</name>
</gene>
<dbReference type="PROSITE" id="PS50109">
    <property type="entry name" value="HIS_KIN"/>
    <property type="match status" value="1"/>
</dbReference>
<dbReference type="PRINTS" id="PR00344">
    <property type="entry name" value="BCTRLSENSOR"/>
</dbReference>
<keyword evidence="7 14" id="KW-0812">Transmembrane</keyword>
<organism evidence="16 17">
    <name type="scientific">Sphingomonas aurantiaca</name>
    <dbReference type="NCBI Taxonomy" id="185949"/>
    <lineage>
        <taxon>Bacteria</taxon>
        <taxon>Pseudomonadati</taxon>
        <taxon>Pseudomonadota</taxon>
        <taxon>Alphaproteobacteria</taxon>
        <taxon>Sphingomonadales</taxon>
        <taxon>Sphingomonadaceae</taxon>
        <taxon>Sphingomonas</taxon>
    </lineage>
</organism>
<evidence type="ECO:0000259" key="15">
    <source>
        <dbReference type="PROSITE" id="PS50109"/>
    </source>
</evidence>
<dbReference type="Pfam" id="PF02743">
    <property type="entry name" value="dCache_1"/>
    <property type="match status" value="1"/>
</dbReference>
<keyword evidence="4" id="KW-1003">Cell membrane</keyword>
<feature type="domain" description="Histidine kinase" evidence="15">
    <location>
        <begin position="389"/>
        <end position="599"/>
    </location>
</feature>
<dbReference type="InterPro" id="IPR033479">
    <property type="entry name" value="dCache_1"/>
</dbReference>
<keyword evidence="17" id="KW-1185">Reference proteome</keyword>
<evidence type="ECO:0000256" key="9">
    <source>
        <dbReference type="ARBA" id="ARBA00022777"/>
    </source>
</evidence>
<dbReference type="PANTHER" id="PTHR43065:SF46">
    <property type="entry name" value="C4-DICARBOXYLATE TRANSPORT SENSOR PROTEIN DCTB"/>
    <property type="match status" value="1"/>
</dbReference>
<evidence type="ECO:0000256" key="3">
    <source>
        <dbReference type="ARBA" id="ARBA00012438"/>
    </source>
</evidence>
<dbReference type="InterPro" id="IPR036097">
    <property type="entry name" value="HisK_dim/P_sf"/>
</dbReference>
<dbReference type="Pfam" id="PF02518">
    <property type="entry name" value="HATPase_c"/>
    <property type="match status" value="1"/>
</dbReference>
<keyword evidence="8" id="KW-0547">Nucleotide-binding</keyword>
<evidence type="ECO:0000256" key="1">
    <source>
        <dbReference type="ARBA" id="ARBA00000085"/>
    </source>
</evidence>
<proteinExistence type="predicted"/>
<evidence type="ECO:0000256" key="13">
    <source>
        <dbReference type="ARBA" id="ARBA00023136"/>
    </source>
</evidence>
<dbReference type="GO" id="GO:0000155">
    <property type="term" value="F:phosphorelay sensor kinase activity"/>
    <property type="evidence" value="ECO:0007669"/>
    <property type="project" value="InterPro"/>
</dbReference>
<evidence type="ECO:0000313" key="16">
    <source>
        <dbReference type="EMBL" id="PTQ62450.1"/>
    </source>
</evidence>
<keyword evidence="11 14" id="KW-1133">Transmembrane helix</keyword>
<evidence type="ECO:0000256" key="6">
    <source>
        <dbReference type="ARBA" id="ARBA00022679"/>
    </source>
</evidence>
<dbReference type="Pfam" id="PF00512">
    <property type="entry name" value="HisKA"/>
    <property type="match status" value="1"/>
</dbReference>
<dbReference type="CDD" id="cd00082">
    <property type="entry name" value="HisKA"/>
    <property type="match status" value="1"/>
</dbReference>
<dbReference type="InterPro" id="IPR017055">
    <property type="entry name" value="Sig_transdc_His_kinase_DctB"/>
</dbReference>
<dbReference type="EMBL" id="QAOG01000001">
    <property type="protein sequence ID" value="PTQ62450.1"/>
    <property type="molecule type" value="Genomic_DNA"/>
</dbReference>
<dbReference type="PANTHER" id="PTHR43065">
    <property type="entry name" value="SENSOR HISTIDINE KINASE"/>
    <property type="match status" value="1"/>
</dbReference>
<keyword evidence="5" id="KW-0597">Phosphoprotein</keyword>
<dbReference type="Gene3D" id="3.30.565.10">
    <property type="entry name" value="Histidine kinase-like ATPase, C-terminal domain"/>
    <property type="match status" value="1"/>
</dbReference>
<dbReference type="Gene3D" id="1.10.287.130">
    <property type="match status" value="1"/>
</dbReference>
<keyword evidence="13 14" id="KW-0472">Membrane</keyword>
<dbReference type="GO" id="GO:0005524">
    <property type="term" value="F:ATP binding"/>
    <property type="evidence" value="ECO:0007669"/>
    <property type="project" value="UniProtKB-KW"/>
</dbReference>
<dbReference type="InterPro" id="IPR003661">
    <property type="entry name" value="HisK_dim/P_dom"/>
</dbReference>
<dbReference type="InterPro" id="IPR004358">
    <property type="entry name" value="Sig_transdc_His_kin-like_C"/>
</dbReference>
<evidence type="ECO:0000256" key="11">
    <source>
        <dbReference type="ARBA" id="ARBA00022989"/>
    </source>
</evidence>
<comment type="subcellular location">
    <subcellularLocation>
        <location evidence="2">Cell membrane</location>
        <topology evidence="2">Multi-pass membrane protein</topology>
    </subcellularLocation>
</comment>
<dbReference type="EC" id="2.7.13.3" evidence="3"/>